<name>A0A4R8QP16_COLTR</name>
<dbReference type="EMBL" id="RYZW01000151">
    <property type="protein sequence ID" value="TDZ40848.1"/>
    <property type="molecule type" value="Genomic_DNA"/>
</dbReference>
<dbReference type="AlphaFoldDB" id="A0A4R8QP16"/>
<evidence type="ECO:0000313" key="3">
    <source>
        <dbReference type="Proteomes" id="UP000295703"/>
    </source>
</evidence>
<organism evidence="2 3">
    <name type="scientific">Colletotrichum trifolii</name>
    <dbReference type="NCBI Taxonomy" id="5466"/>
    <lineage>
        <taxon>Eukaryota</taxon>
        <taxon>Fungi</taxon>
        <taxon>Dikarya</taxon>
        <taxon>Ascomycota</taxon>
        <taxon>Pezizomycotina</taxon>
        <taxon>Sordariomycetes</taxon>
        <taxon>Hypocreomycetidae</taxon>
        <taxon>Glomerellales</taxon>
        <taxon>Glomerellaceae</taxon>
        <taxon>Colletotrichum</taxon>
        <taxon>Colletotrichum orbiculare species complex</taxon>
    </lineage>
</organism>
<keyword evidence="3" id="KW-1185">Reference proteome</keyword>
<proteinExistence type="predicted"/>
<evidence type="ECO:0000256" key="1">
    <source>
        <dbReference type="SAM" id="MobiDB-lite"/>
    </source>
</evidence>
<comment type="caution">
    <text evidence="2">The sequence shown here is derived from an EMBL/GenBank/DDBJ whole genome shotgun (WGS) entry which is preliminary data.</text>
</comment>
<accession>A0A4R8QP16</accession>
<gene>
    <name evidence="2" type="ORF">CTRI78_v010045</name>
</gene>
<dbReference type="Proteomes" id="UP000295703">
    <property type="component" value="Unassembled WGS sequence"/>
</dbReference>
<evidence type="ECO:0000313" key="2">
    <source>
        <dbReference type="EMBL" id="TDZ40848.1"/>
    </source>
</evidence>
<sequence length="67" mass="7180">MLDTRSTMVIGTERTLTSTPDIPNPARWICGVPDGVATFGSVERASPSPASRRSHGSGEKTMAQLHR</sequence>
<reference evidence="2 3" key="1">
    <citation type="submission" date="2018-12" db="EMBL/GenBank/DDBJ databases">
        <title>Genome sequence and assembly of Colletotrichum trifolii.</title>
        <authorList>
            <person name="Gan P."/>
            <person name="Shirasu K."/>
        </authorList>
    </citation>
    <scope>NUCLEOTIDE SEQUENCE [LARGE SCALE GENOMIC DNA]</scope>
    <source>
        <strain evidence="2 3">543-2</strain>
    </source>
</reference>
<feature type="region of interest" description="Disordered" evidence="1">
    <location>
        <begin position="40"/>
        <end position="67"/>
    </location>
</feature>
<protein>
    <submittedName>
        <fullName evidence="2">Uncharacterized protein</fullName>
    </submittedName>
</protein>